<reference evidence="2 3" key="2">
    <citation type="submission" date="2018-11" db="EMBL/GenBank/DDBJ databases">
        <authorList>
            <consortium name="Pathogen Informatics"/>
        </authorList>
    </citation>
    <scope>NUCLEOTIDE SEQUENCE [LARGE SCALE GENOMIC DNA]</scope>
</reference>
<proteinExistence type="predicted"/>
<evidence type="ECO:0000313" key="2">
    <source>
        <dbReference type="EMBL" id="VDO91946.1"/>
    </source>
</evidence>
<organism evidence="4">
    <name type="scientific">Soboliphyme baturini</name>
    <dbReference type="NCBI Taxonomy" id="241478"/>
    <lineage>
        <taxon>Eukaryota</taxon>
        <taxon>Metazoa</taxon>
        <taxon>Ecdysozoa</taxon>
        <taxon>Nematoda</taxon>
        <taxon>Enoplea</taxon>
        <taxon>Dorylaimia</taxon>
        <taxon>Dioctophymatida</taxon>
        <taxon>Dioctophymatoidea</taxon>
        <taxon>Soboliphymatidae</taxon>
        <taxon>Soboliphyme</taxon>
    </lineage>
</organism>
<name>A0A183IAT9_9BILA</name>
<evidence type="ECO:0000256" key="1">
    <source>
        <dbReference type="SAM" id="MobiDB-lite"/>
    </source>
</evidence>
<dbReference type="EMBL" id="UZAM01006614">
    <property type="protein sequence ID" value="VDO91946.1"/>
    <property type="molecule type" value="Genomic_DNA"/>
</dbReference>
<accession>A0A183IAT9</accession>
<dbReference type="Proteomes" id="UP000270296">
    <property type="component" value="Unassembled WGS sequence"/>
</dbReference>
<gene>
    <name evidence="2" type="ORF">SBAD_LOCUS733</name>
</gene>
<keyword evidence="3" id="KW-1185">Reference proteome</keyword>
<evidence type="ECO:0000313" key="4">
    <source>
        <dbReference type="WBParaSite" id="SBAD_0000075601-mRNA-1"/>
    </source>
</evidence>
<protein>
    <submittedName>
        <fullName evidence="2 4">Uncharacterized protein</fullName>
    </submittedName>
</protein>
<evidence type="ECO:0000313" key="3">
    <source>
        <dbReference type="Proteomes" id="UP000270296"/>
    </source>
</evidence>
<dbReference type="WBParaSite" id="SBAD_0000075601-mRNA-1">
    <property type="protein sequence ID" value="SBAD_0000075601-mRNA-1"/>
    <property type="gene ID" value="SBAD_0000075601"/>
</dbReference>
<sequence>MFTVNNGKRRHDNRRTERPSDQPNSAIECIDYETEVVSHRRKAHCNILSFGALNSPTHPPAATPTSMFICIDSQEPEAAHV</sequence>
<dbReference type="AlphaFoldDB" id="A0A183IAT9"/>
<feature type="region of interest" description="Disordered" evidence="1">
    <location>
        <begin position="1"/>
        <end position="25"/>
    </location>
</feature>
<reference evidence="4" key="1">
    <citation type="submission" date="2016-06" db="UniProtKB">
        <authorList>
            <consortium name="WormBaseParasite"/>
        </authorList>
    </citation>
    <scope>IDENTIFICATION</scope>
</reference>